<dbReference type="EMBL" id="JARIHO010000008">
    <property type="protein sequence ID" value="KAJ7356626.1"/>
    <property type="molecule type" value="Genomic_DNA"/>
</dbReference>
<accession>A0AAD7EY78</accession>
<evidence type="ECO:0000313" key="3">
    <source>
        <dbReference type="Proteomes" id="UP001218218"/>
    </source>
</evidence>
<evidence type="ECO:0000313" key="2">
    <source>
        <dbReference type="EMBL" id="KAJ7356626.1"/>
    </source>
</evidence>
<evidence type="ECO:0000256" key="1">
    <source>
        <dbReference type="SAM" id="MobiDB-lite"/>
    </source>
</evidence>
<keyword evidence="3" id="KW-1185">Reference proteome</keyword>
<dbReference type="AlphaFoldDB" id="A0AAD7EY78"/>
<comment type="caution">
    <text evidence="2">The sequence shown here is derived from an EMBL/GenBank/DDBJ whole genome shotgun (WGS) entry which is preliminary data.</text>
</comment>
<feature type="compositionally biased region" description="Basic residues" evidence="1">
    <location>
        <begin position="98"/>
        <end position="107"/>
    </location>
</feature>
<sequence>MVMVPSDADRLRIAIALTALKSKPADQSCASYVLKLRATFPPSTPTAPTTDGSWKTHALALEKELAGLKEKYEAEQVKTLITSAALLCDAPPSSNQSVKRKPKKKAAANHQDLPHADLETVLEGLLARPEFASLPTSNSLFSSVSAFQQLTSALWSSEVAVTAEQRSIVLSSTKRALTCLATVLHSILCSQNITVASQVLTLQTLASILHHVVSSSVPLLLRKPKRSTNQPGTVSSLLNKLLDALITSIFSPVVESFLPLSRRYLASLFPTKPSTILPADLRSEVLHLFQSAFHPLVSVSSGYEVDLRATIALITLRELENLFPSRRTDGTRLPRTRDNRLDTLARKDALWYLCTVLHVMFAPPKESSQSVSNAGAVSEHKIVDSFSRIANRCRNTPTDACNFPDGDANVEGRPNDLDVDVVDEVGYQMILGVTERYWRWTGEVQQPE</sequence>
<organism evidence="2 3">
    <name type="scientific">Mycena albidolilacea</name>
    <dbReference type="NCBI Taxonomy" id="1033008"/>
    <lineage>
        <taxon>Eukaryota</taxon>
        <taxon>Fungi</taxon>
        <taxon>Dikarya</taxon>
        <taxon>Basidiomycota</taxon>
        <taxon>Agaricomycotina</taxon>
        <taxon>Agaricomycetes</taxon>
        <taxon>Agaricomycetidae</taxon>
        <taxon>Agaricales</taxon>
        <taxon>Marasmiineae</taxon>
        <taxon>Mycenaceae</taxon>
        <taxon>Mycena</taxon>
    </lineage>
</organism>
<reference evidence="2" key="1">
    <citation type="submission" date="2023-03" db="EMBL/GenBank/DDBJ databases">
        <title>Massive genome expansion in bonnet fungi (Mycena s.s.) driven by repeated elements and novel gene families across ecological guilds.</title>
        <authorList>
            <consortium name="Lawrence Berkeley National Laboratory"/>
            <person name="Harder C.B."/>
            <person name="Miyauchi S."/>
            <person name="Viragh M."/>
            <person name="Kuo A."/>
            <person name="Thoen E."/>
            <person name="Andreopoulos B."/>
            <person name="Lu D."/>
            <person name="Skrede I."/>
            <person name="Drula E."/>
            <person name="Henrissat B."/>
            <person name="Morin E."/>
            <person name="Kohler A."/>
            <person name="Barry K."/>
            <person name="LaButti K."/>
            <person name="Morin E."/>
            <person name="Salamov A."/>
            <person name="Lipzen A."/>
            <person name="Mereny Z."/>
            <person name="Hegedus B."/>
            <person name="Baldrian P."/>
            <person name="Stursova M."/>
            <person name="Weitz H."/>
            <person name="Taylor A."/>
            <person name="Grigoriev I.V."/>
            <person name="Nagy L.G."/>
            <person name="Martin F."/>
            <person name="Kauserud H."/>
        </authorList>
    </citation>
    <scope>NUCLEOTIDE SEQUENCE</scope>
    <source>
        <strain evidence="2">CBHHK002</strain>
    </source>
</reference>
<protein>
    <submittedName>
        <fullName evidence="2">Uncharacterized protein</fullName>
    </submittedName>
</protein>
<name>A0AAD7EY78_9AGAR</name>
<dbReference type="Proteomes" id="UP001218218">
    <property type="component" value="Unassembled WGS sequence"/>
</dbReference>
<feature type="region of interest" description="Disordered" evidence="1">
    <location>
        <begin position="91"/>
        <end position="110"/>
    </location>
</feature>
<gene>
    <name evidence="2" type="ORF">DFH08DRAFT_932737</name>
</gene>
<proteinExistence type="predicted"/>